<evidence type="ECO:0000313" key="1">
    <source>
        <dbReference type="EMBL" id="MFK7161763.1"/>
    </source>
</evidence>
<proteinExistence type="predicted"/>
<dbReference type="RefSeq" id="WP_405341223.1">
    <property type="nucleotide sequence ID" value="NZ_JBANFI010000009.1"/>
</dbReference>
<organism evidence="1 2">
    <name type="scientific">Marinospirillum alkalitolerans</name>
    <dbReference type="NCBI Taxonomy" id="3123374"/>
    <lineage>
        <taxon>Bacteria</taxon>
        <taxon>Pseudomonadati</taxon>
        <taxon>Pseudomonadota</taxon>
        <taxon>Gammaproteobacteria</taxon>
        <taxon>Oceanospirillales</taxon>
        <taxon>Oceanospirillaceae</taxon>
        <taxon>Marinospirillum</taxon>
    </lineage>
</organism>
<comment type="caution">
    <text evidence="1">The sequence shown here is derived from an EMBL/GenBank/DDBJ whole genome shotgun (WGS) entry which is preliminary data.</text>
</comment>
<name>A0ABW8Q1P3_9GAMM</name>
<dbReference type="EMBL" id="JBANFI010000009">
    <property type="protein sequence ID" value="MFK7161763.1"/>
    <property type="molecule type" value="Genomic_DNA"/>
</dbReference>
<protein>
    <recommendedName>
        <fullName evidence="3">Secretin</fullName>
    </recommendedName>
</protein>
<gene>
    <name evidence="1" type="ORF">V6U78_12015</name>
</gene>
<sequence length="254" mass="28289">MRFTLQLSILLLTCLLLLNHAISSERHIQSFDLEHRSALEVSSQLQPHLSDQVRISHQGQRLILSGPADELTSLRQLIGELDQPLQNYRVLLVRSTSNLAEQRPGRHISTQRQQVEQLRLIEGSTARLNQDFYLPLTSTHSSGRPTEEGYFHLQAGTHVTVQPQGQRVLLTFSTQQAAPRTQQRRPSLSNQQAEKWAVSGVASSLLITPGEWISAAAQEAGQQQSSSSSQRRTTAQGIFYNLCVEQEGQGSCGF</sequence>
<evidence type="ECO:0000313" key="2">
    <source>
        <dbReference type="Proteomes" id="UP001621714"/>
    </source>
</evidence>
<dbReference type="Proteomes" id="UP001621714">
    <property type="component" value="Unassembled WGS sequence"/>
</dbReference>
<keyword evidence="2" id="KW-1185">Reference proteome</keyword>
<accession>A0ABW8Q1P3</accession>
<evidence type="ECO:0008006" key="3">
    <source>
        <dbReference type="Google" id="ProtNLM"/>
    </source>
</evidence>
<reference evidence="1 2" key="1">
    <citation type="submission" date="2024-02" db="EMBL/GenBank/DDBJ databases">
        <title>Marinospirillum sp. MEB 164 isolated from Lonar lake sediment.</title>
        <authorList>
            <person name="Joshi A."/>
            <person name="Thite S."/>
        </authorList>
    </citation>
    <scope>NUCLEOTIDE SEQUENCE [LARGE SCALE GENOMIC DNA]</scope>
    <source>
        <strain evidence="1 2">MEB164</strain>
    </source>
</reference>